<dbReference type="InterPro" id="IPR036680">
    <property type="entry name" value="SPOR-like_sf"/>
</dbReference>
<feature type="non-terminal residue" evidence="2">
    <location>
        <position position="1"/>
    </location>
</feature>
<dbReference type="InterPro" id="IPR041268">
    <property type="entry name" value="HU-CCDC81_bac_2"/>
</dbReference>
<dbReference type="Pfam" id="PF18175">
    <property type="entry name" value="HU-CCDC81_bac_2"/>
    <property type="match status" value="1"/>
</dbReference>
<accession>A0A383D4H6</accession>
<dbReference type="GO" id="GO:0042834">
    <property type="term" value="F:peptidoglycan binding"/>
    <property type="evidence" value="ECO:0007669"/>
    <property type="project" value="InterPro"/>
</dbReference>
<feature type="non-terminal residue" evidence="2">
    <location>
        <position position="237"/>
    </location>
</feature>
<dbReference type="SUPFAM" id="SSF110997">
    <property type="entry name" value="Sporulation related repeat"/>
    <property type="match status" value="1"/>
</dbReference>
<evidence type="ECO:0000259" key="1">
    <source>
        <dbReference type="PROSITE" id="PS51724"/>
    </source>
</evidence>
<dbReference type="PROSITE" id="PS51724">
    <property type="entry name" value="SPOR"/>
    <property type="match status" value="1"/>
</dbReference>
<proteinExistence type="predicted"/>
<organism evidence="2">
    <name type="scientific">marine metagenome</name>
    <dbReference type="NCBI Taxonomy" id="408172"/>
    <lineage>
        <taxon>unclassified sequences</taxon>
        <taxon>metagenomes</taxon>
        <taxon>ecological metagenomes</taxon>
    </lineage>
</organism>
<evidence type="ECO:0000313" key="2">
    <source>
        <dbReference type="EMBL" id="SVE39214.1"/>
    </source>
</evidence>
<gene>
    <name evidence="2" type="ORF">METZ01_LOCUS492068</name>
</gene>
<dbReference type="InterPro" id="IPR007730">
    <property type="entry name" value="SPOR-like_dom"/>
</dbReference>
<sequence length="237" mass="26988">KNLIENDGLLATHIAKMENINLTDVVSIIDDFTNKINDELQQKNSFKLNKIGVVTKWKEGNISFQQDKNQNYNLNAFGLKQNYNYNKIERSFKFNKELNVQAITKKDSKKTIYRAAAVLIPLIGISLFSITQQEKINTVYSQMANLNPLNSINSEDLFSSSKQVNNNEILINLPVEIKKTDHDIVTSVSSEVKVISKEITSPVLLNAKRYYIIAGAFSQEKNAKRLLNKLKKLNYNS</sequence>
<reference evidence="2" key="1">
    <citation type="submission" date="2018-05" db="EMBL/GenBank/DDBJ databases">
        <authorList>
            <person name="Lanie J.A."/>
            <person name="Ng W.-L."/>
            <person name="Kazmierczak K.M."/>
            <person name="Andrzejewski T.M."/>
            <person name="Davidsen T.M."/>
            <person name="Wayne K.J."/>
            <person name="Tettelin H."/>
            <person name="Glass J.I."/>
            <person name="Rusch D."/>
            <person name="Podicherti R."/>
            <person name="Tsui H.-C.T."/>
            <person name="Winkler M.E."/>
        </authorList>
    </citation>
    <scope>NUCLEOTIDE SEQUENCE</scope>
</reference>
<dbReference type="EMBL" id="UINC01214124">
    <property type="protein sequence ID" value="SVE39214.1"/>
    <property type="molecule type" value="Genomic_DNA"/>
</dbReference>
<dbReference type="Pfam" id="PF05036">
    <property type="entry name" value="SPOR"/>
    <property type="match status" value="1"/>
</dbReference>
<feature type="domain" description="SPOR" evidence="1">
    <location>
        <begin position="204"/>
        <end position="237"/>
    </location>
</feature>
<protein>
    <recommendedName>
        <fullName evidence="1">SPOR domain-containing protein</fullName>
    </recommendedName>
</protein>
<name>A0A383D4H6_9ZZZZ</name>
<dbReference type="AlphaFoldDB" id="A0A383D4H6"/>